<dbReference type="EMBL" id="LASW01000037">
    <property type="protein sequence ID" value="KKB99322.1"/>
    <property type="molecule type" value="Genomic_DNA"/>
</dbReference>
<protein>
    <submittedName>
        <fullName evidence="1">Uncharacterized protein</fullName>
    </submittedName>
</protein>
<name>A0A0F5MZ68_9MYCO</name>
<gene>
    <name evidence="1" type="ORF">WR43_10180</name>
</gene>
<dbReference type="Proteomes" id="UP000034416">
    <property type="component" value="Unassembled WGS sequence"/>
</dbReference>
<comment type="caution">
    <text evidence="1">The sequence shown here is derived from an EMBL/GenBank/DDBJ whole genome shotgun (WGS) entry which is preliminary data.</text>
</comment>
<reference evidence="2" key="1">
    <citation type="submission" date="2015-04" db="EMBL/GenBank/DDBJ databases">
        <title>Genome sequence of Mycobacterium arupense GUC1.</title>
        <authorList>
            <person name="Greninger A.L."/>
            <person name="Cunningham G."/>
            <person name="Chiu C.Y."/>
            <person name="Miller S."/>
        </authorList>
    </citation>
    <scope>NUCLEOTIDE SEQUENCE [LARGE SCALE GENOMIC DNA]</scope>
    <source>
        <strain evidence="2">GUC1</strain>
    </source>
</reference>
<proteinExistence type="predicted"/>
<evidence type="ECO:0000313" key="1">
    <source>
        <dbReference type="EMBL" id="KKB99322.1"/>
    </source>
</evidence>
<dbReference type="AlphaFoldDB" id="A0A0F5MZ68"/>
<accession>A0A0F5MZ68</accession>
<evidence type="ECO:0000313" key="2">
    <source>
        <dbReference type="Proteomes" id="UP000034416"/>
    </source>
</evidence>
<sequence>MQKRRNGDRFEAVIWRAAAGDLPAEGRTLPRLDQLLGDLRRIEIRSDATPFTLARAHTLGESLIPTVENAEEFGAHRFTRTTKLERQVADQAAEHEVAGLVLVGEGVEEACDSFPCQTFCFKNWEKARFDIGPIMFEDRRGECLFAGKICVERPFWHTCDIGDVFDPAGGESTRVYEAESRFEQAATHVGIRWAGHTANRS</sequence>
<organism evidence="1 2">
    <name type="scientific">Mycolicibacter arupensis</name>
    <dbReference type="NCBI Taxonomy" id="342002"/>
    <lineage>
        <taxon>Bacteria</taxon>
        <taxon>Bacillati</taxon>
        <taxon>Actinomycetota</taxon>
        <taxon>Actinomycetes</taxon>
        <taxon>Mycobacteriales</taxon>
        <taxon>Mycobacteriaceae</taxon>
        <taxon>Mycolicibacter</taxon>
    </lineage>
</organism>